<dbReference type="InterPro" id="IPR007062">
    <property type="entry name" value="PPI-2"/>
</dbReference>
<dbReference type="Pfam" id="PF04979">
    <property type="entry name" value="IPP-2"/>
    <property type="match status" value="1"/>
</dbReference>
<feature type="region of interest" description="Disordered" evidence="1">
    <location>
        <begin position="95"/>
        <end position="201"/>
    </location>
</feature>
<proteinExistence type="predicted"/>
<dbReference type="Gene3D" id="6.10.250.1050">
    <property type="match status" value="1"/>
</dbReference>
<gene>
    <name evidence="2" type="primary">GLC8</name>
    <name evidence="2" type="ORF">CAAN4_A10748</name>
</gene>
<keyword evidence="3" id="KW-1185">Reference proteome</keyword>
<feature type="compositionally biased region" description="Basic and acidic residues" evidence="1">
    <location>
        <begin position="168"/>
        <end position="178"/>
    </location>
</feature>
<dbReference type="Proteomes" id="UP001497600">
    <property type="component" value="Chromosome A"/>
</dbReference>
<evidence type="ECO:0000256" key="1">
    <source>
        <dbReference type="SAM" id="MobiDB-lite"/>
    </source>
</evidence>
<feature type="region of interest" description="Disordered" evidence="1">
    <location>
        <begin position="1"/>
        <end position="21"/>
    </location>
</feature>
<dbReference type="PANTHER" id="PTHR12398:SF20">
    <property type="entry name" value="PROTEIN PHOSPHATASE 1 REGULATORY INHIBITOR SUBUNIT 2"/>
    <property type="match status" value="1"/>
</dbReference>
<organism evidence="2 3">
    <name type="scientific">[Candida] anglica</name>
    <dbReference type="NCBI Taxonomy" id="148631"/>
    <lineage>
        <taxon>Eukaryota</taxon>
        <taxon>Fungi</taxon>
        <taxon>Dikarya</taxon>
        <taxon>Ascomycota</taxon>
        <taxon>Saccharomycotina</taxon>
        <taxon>Pichiomycetes</taxon>
        <taxon>Debaryomycetaceae</taxon>
        <taxon>Kurtzmaniella</taxon>
    </lineage>
</organism>
<name>A0ABP0E6F1_9ASCO</name>
<feature type="compositionally biased region" description="Basic and acidic residues" evidence="1">
    <location>
        <begin position="8"/>
        <end position="21"/>
    </location>
</feature>
<accession>A0ABP0E6F1</accession>
<feature type="compositionally biased region" description="Acidic residues" evidence="1">
    <location>
        <begin position="150"/>
        <end position="167"/>
    </location>
</feature>
<dbReference type="PANTHER" id="PTHR12398">
    <property type="entry name" value="PROTEIN PHOSPHATASE INHIBITOR"/>
    <property type="match status" value="1"/>
</dbReference>
<evidence type="ECO:0000313" key="3">
    <source>
        <dbReference type="Proteomes" id="UP001497600"/>
    </source>
</evidence>
<protein>
    <submittedName>
        <fullName evidence="2">Protein Glc8p</fullName>
    </submittedName>
</protein>
<sequence length="201" mass="23373">MTKGILRNKSEVEVHQDVTSDALDRQEVIRNTRLNAHLTSEHTKGDILRAKLAEQKAHEAEENKEIKPSENANEHLKWDELNLYKTEQEKCATMKIDEPKTPYEGGFNPEGEYYKEDEDIPGFELGEGEFNGDSNKIESLNGGEIIRNEEEGEEEEDQEPEEPEETQEERHKRFEEMRKKHYHLKGNALKHGIQISDDEEE</sequence>
<dbReference type="EMBL" id="OZ004253">
    <property type="protein sequence ID" value="CAK7894066.1"/>
    <property type="molecule type" value="Genomic_DNA"/>
</dbReference>
<evidence type="ECO:0000313" key="2">
    <source>
        <dbReference type="EMBL" id="CAK7894066.1"/>
    </source>
</evidence>
<reference evidence="2 3" key="1">
    <citation type="submission" date="2024-01" db="EMBL/GenBank/DDBJ databases">
        <authorList>
            <consortium name="Genoscope - CEA"/>
            <person name="William W."/>
        </authorList>
    </citation>
    <scope>NUCLEOTIDE SEQUENCE [LARGE SCALE GENOMIC DNA]</scope>
    <source>
        <strain evidence="2 3">29B2s-10</strain>
    </source>
</reference>